<feature type="compositionally biased region" description="Polar residues" evidence="1">
    <location>
        <begin position="1"/>
        <end position="12"/>
    </location>
</feature>
<dbReference type="Proteomes" id="UP001163726">
    <property type="component" value="Chromosome"/>
</dbReference>
<evidence type="ECO:0000259" key="2">
    <source>
        <dbReference type="Pfam" id="PF18433"/>
    </source>
</evidence>
<sequence length="416" mass="46054">MDITNLKSSIDNQPIDANKAQANSKEQSLAAQNKKGEQAQSNSAVQMHLNSYSTQQMNLTILHRSLAVNLEGISDKPLAKFEVPKAINIDEATKDNESLFDFEEVAKNVLSFVEGALTSASQSGASQDELNEMLAQARKGVEMGVGAARKDLGLDESSDDPLAIGINKAHERINFGLDEFEKSINGENVDRLFSAQSYQSNFSQENNGSINLKTAEGDTVQISFANLQAYQEKLNQLDVEQQNEAGDHFTVRQTEYSQAFFQSESFSFSVDGDLNDDELVAIGELVNDAANLGSKFYDGNVQAAYQQAQKLGFDENQISAFSLNLSQQTQVAQSYTAVAGYEKQSHQMPETVKQPLNDYVQDLMKMVDKSKQNLADQSEVENMMTQVFSQQYQLSGNELIDVVNRFNHFNQKLLGE</sequence>
<keyword evidence="4" id="KW-1185">Reference proteome</keyword>
<evidence type="ECO:0000256" key="1">
    <source>
        <dbReference type="SAM" id="MobiDB-lite"/>
    </source>
</evidence>
<evidence type="ECO:0000313" key="3">
    <source>
        <dbReference type="EMBL" id="WAJ69956.1"/>
    </source>
</evidence>
<evidence type="ECO:0000313" key="4">
    <source>
        <dbReference type="Proteomes" id="UP001163726"/>
    </source>
</evidence>
<protein>
    <submittedName>
        <fullName evidence="3">DUF5610 domain-containing protein</fullName>
    </submittedName>
</protein>
<dbReference type="RefSeq" id="WP_268074255.1">
    <property type="nucleotide sequence ID" value="NZ_CP109965.1"/>
</dbReference>
<proteinExistence type="predicted"/>
<reference evidence="3" key="1">
    <citation type="submission" date="2022-10" db="EMBL/GenBank/DDBJ databases">
        <title>Catenovulum adriacola sp. nov. isolated in the Harbour of Susak.</title>
        <authorList>
            <person name="Schoch T."/>
            <person name="Reich S.J."/>
            <person name="Stoeferle S."/>
            <person name="Flaiz M."/>
            <person name="Kazda M."/>
            <person name="Riedel C.U."/>
            <person name="Duerre P."/>
        </authorList>
    </citation>
    <scope>NUCLEOTIDE SEQUENCE</scope>
    <source>
        <strain evidence="3">TS8</strain>
    </source>
</reference>
<accession>A0ABY7ANV3</accession>
<feature type="domain" description="DUF5610" evidence="2">
    <location>
        <begin position="92"/>
        <end position="180"/>
    </location>
</feature>
<feature type="compositionally biased region" description="Polar residues" evidence="1">
    <location>
        <begin position="20"/>
        <end position="31"/>
    </location>
</feature>
<name>A0ABY7ANV3_9ALTE</name>
<dbReference type="InterPro" id="IPR041651">
    <property type="entry name" value="DUF5610"/>
</dbReference>
<gene>
    <name evidence="3" type="ORF">OLW01_12530</name>
</gene>
<feature type="region of interest" description="Disordered" evidence="1">
    <location>
        <begin position="1"/>
        <end position="44"/>
    </location>
</feature>
<dbReference type="Pfam" id="PF18433">
    <property type="entry name" value="DUF5610"/>
    <property type="match status" value="1"/>
</dbReference>
<organism evidence="3 4">
    <name type="scientific">Catenovulum adriaticum</name>
    <dbReference type="NCBI Taxonomy" id="2984846"/>
    <lineage>
        <taxon>Bacteria</taxon>
        <taxon>Pseudomonadati</taxon>
        <taxon>Pseudomonadota</taxon>
        <taxon>Gammaproteobacteria</taxon>
        <taxon>Alteromonadales</taxon>
        <taxon>Alteromonadaceae</taxon>
        <taxon>Catenovulum</taxon>
    </lineage>
</organism>
<dbReference type="EMBL" id="CP109965">
    <property type="protein sequence ID" value="WAJ69956.1"/>
    <property type="molecule type" value="Genomic_DNA"/>
</dbReference>